<evidence type="ECO:0000313" key="2">
    <source>
        <dbReference type="Proteomes" id="UP001153387"/>
    </source>
</evidence>
<name>A0A9X4QKC4_9BACL</name>
<dbReference type="RefSeq" id="WP_277563452.1">
    <property type="nucleotide sequence ID" value="NZ_JAPDHZ010000002.1"/>
</dbReference>
<proteinExistence type="predicted"/>
<organism evidence="1 2">
    <name type="scientific">Cohnella ginsengisoli</name>
    <dbReference type="NCBI Taxonomy" id="425004"/>
    <lineage>
        <taxon>Bacteria</taxon>
        <taxon>Bacillati</taxon>
        <taxon>Bacillota</taxon>
        <taxon>Bacilli</taxon>
        <taxon>Bacillales</taxon>
        <taxon>Paenibacillaceae</taxon>
        <taxon>Cohnella</taxon>
    </lineage>
</organism>
<dbReference type="InterPro" id="IPR011749">
    <property type="entry name" value="CHP02243"/>
</dbReference>
<gene>
    <name evidence="1" type="ORF">OMP38_00575</name>
</gene>
<reference evidence="1 2" key="1">
    <citation type="submission" date="2022-10" db="EMBL/GenBank/DDBJ databases">
        <title>Comparative genomic analysis of Cohnella hashimotonis sp. nov., isolated from the International Space Station.</title>
        <authorList>
            <person name="Simpson A."/>
            <person name="Venkateswaran K."/>
        </authorList>
    </citation>
    <scope>NUCLEOTIDE SEQUENCE [LARGE SCALE GENOMIC DNA]</scope>
    <source>
        <strain evidence="1 2">DSM 18997</strain>
    </source>
</reference>
<dbReference type="EMBL" id="JAPDHZ010000002">
    <property type="protein sequence ID" value="MDG0789514.1"/>
    <property type="molecule type" value="Genomic_DNA"/>
</dbReference>
<dbReference type="Proteomes" id="UP001153387">
    <property type="component" value="Unassembled WGS sequence"/>
</dbReference>
<dbReference type="NCBIfam" id="TIGR02243">
    <property type="entry name" value="putative baseplate assembly protein"/>
    <property type="match status" value="1"/>
</dbReference>
<protein>
    <submittedName>
        <fullName evidence="1">Baseplate assembly protein</fullName>
    </submittedName>
</protein>
<sequence>MLPKLPLDDRTYESILQEARQGIQRRLPEWTDENAHDPGMTMLELFAWISEMQQFYLSRVPDRNRRKFLELLGESPRQATSAAALASFDGIRETVRLPQGTKLLAEDQTFETASSTTLRPIAVDRIVTRTEREASDRTASNTQGDVAFYAFGADARTGSRLYVSFDREPPVGEPIELTILLAEEGAHGGPDAWHPIPYEGVAASWPAESAEAYAPPVIVPSAKVSWKGYALDEQTGASGWLPLDTLRDETLHLSFSGRVTIRLTAPLRPVLVHPANDRPRWWICCVLEEEGYEEPPRIDRILLHTALVVQRDTLSETIDYDVPEEGAVTLSADTYLSRYGLLRVQVREPDGRWREWREVPDTDVAGPEDRVFSVRMPSEGGAVILFGDGERGMRPQGGLGSARRIHADKTFADKRFIGRSNGLPMQRFTVYDLACRRRERFLLQVGIPGERAGEWLWEDWAPVENFDRSGPLDRHYTFDPDTCEIRFGNDERGAIPAACEEPNLCLVVCVLGGGERGNIKPNLLTGWVSEEQRSYGVTVANAGYGYGGAESESVGDCIARLQQRWHEPYRAVTDEDFAALAKSTPGLRVARVHVIPGYAPGRSDPVPHAVTVVAMPYSRQPTPKPSRGFLRTVARHLDERRLIGTEVHVIAPEYIKVTVHAVIVVEPQFAHETKRIAAVLNQLLSPSGSPKSAGGWPFGRPVYRGDVFAALSRIGGVAYVQDLWLDGEGRYASKSQGGDVLLPPNGLVFSGEHRIELLSRNQL</sequence>
<dbReference type="AlphaFoldDB" id="A0A9X4QKC4"/>
<comment type="caution">
    <text evidence="1">The sequence shown here is derived from an EMBL/GenBank/DDBJ whole genome shotgun (WGS) entry which is preliminary data.</text>
</comment>
<evidence type="ECO:0000313" key="1">
    <source>
        <dbReference type="EMBL" id="MDG0789514.1"/>
    </source>
</evidence>
<keyword evidence="2" id="KW-1185">Reference proteome</keyword>
<accession>A0A9X4QKC4</accession>